<evidence type="ECO:0000313" key="6">
    <source>
        <dbReference type="EMBL" id="GFM31661.1"/>
    </source>
</evidence>
<dbReference type="Pfam" id="PF00497">
    <property type="entry name" value="SBP_bac_3"/>
    <property type="match status" value="1"/>
</dbReference>
<organism evidence="6 7">
    <name type="scientific">Desulfovibrio subterraneus</name>
    <dbReference type="NCBI Taxonomy" id="2718620"/>
    <lineage>
        <taxon>Bacteria</taxon>
        <taxon>Pseudomonadati</taxon>
        <taxon>Thermodesulfobacteriota</taxon>
        <taxon>Desulfovibrionia</taxon>
        <taxon>Desulfovibrionales</taxon>
        <taxon>Desulfovibrionaceae</taxon>
        <taxon>Desulfovibrio</taxon>
    </lineage>
</organism>
<keyword evidence="3" id="KW-0472">Membrane</keyword>
<dbReference type="GO" id="GO:0008933">
    <property type="term" value="F:peptidoglycan lytic transglycosylase activity"/>
    <property type="evidence" value="ECO:0007669"/>
    <property type="project" value="InterPro"/>
</dbReference>
<proteinExistence type="inferred from homology"/>
<dbReference type="CDD" id="cd13403">
    <property type="entry name" value="MLTF-like"/>
    <property type="match status" value="1"/>
</dbReference>
<dbReference type="InterPro" id="IPR008258">
    <property type="entry name" value="Transglycosylase_SLT_dom_1"/>
</dbReference>
<reference evidence="6 7" key="1">
    <citation type="submission" date="2020-05" db="EMBL/GenBank/DDBJ databases">
        <title>Draft genome sequence of Desulfovibrio sp. strain HN2T.</title>
        <authorList>
            <person name="Ueno A."/>
            <person name="Tamazawa S."/>
            <person name="Tamamura S."/>
            <person name="Murakami T."/>
            <person name="Kiyama T."/>
            <person name="Inomata H."/>
            <person name="Amano Y."/>
            <person name="Miyakawa K."/>
            <person name="Tamaki H."/>
            <person name="Naganuma T."/>
            <person name="Kaneko K."/>
        </authorList>
    </citation>
    <scope>NUCLEOTIDE SEQUENCE [LARGE SCALE GENOMIC DNA]</scope>
    <source>
        <strain evidence="6 7">HN2</strain>
    </source>
</reference>
<evidence type="ECO:0000256" key="2">
    <source>
        <dbReference type="ARBA" id="ARBA00007734"/>
    </source>
</evidence>
<dbReference type="Gene3D" id="3.40.190.10">
    <property type="entry name" value="Periplasmic binding protein-like II"/>
    <property type="match status" value="2"/>
</dbReference>
<evidence type="ECO:0000256" key="3">
    <source>
        <dbReference type="ARBA" id="ARBA00023237"/>
    </source>
</evidence>
<dbReference type="SUPFAM" id="SSF53850">
    <property type="entry name" value="Periplasmic binding protein-like II"/>
    <property type="match status" value="1"/>
</dbReference>
<keyword evidence="7" id="KW-1185">Reference proteome</keyword>
<dbReference type="RefSeq" id="WP_174403373.1">
    <property type="nucleotide sequence ID" value="NZ_BLVO01000001.1"/>
</dbReference>
<feature type="domain" description="Solute-binding protein family 3/N-terminal" evidence="4">
    <location>
        <begin position="62"/>
        <end position="264"/>
    </location>
</feature>
<dbReference type="PANTHER" id="PTHR37423">
    <property type="entry name" value="SOLUBLE LYTIC MUREIN TRANSGLYCOSYLASE-RELATED"/>
    <property type="match status" value="1"/>
</dbReference>
<dbReference type="InterPro" id="IPR023346">
    <property type="entry name" value="Lysozyme-like_dom_sf"/>
</dbReference>
<dbReference type="AlphaFoldDB" id="A0A7J0BEQ6"/>
<gene>
    <name evidence="6" type="ORF">DSM101010T_00260</name>
</gene>
<dbReference type="Pfam" id="PF01464">
    <property type="entry name" value="SLT"/>
    <property type="match status" value="1"/>
</dbReference>
<name>A0A7J0BEQ6_9BACT</name>
<comment type="caution">
    <text evidence="6">The sequence shown here is derived from an EMBL/GenBank/DDBJ whole genome shotgun (WGS) entry which is preliminary data.</text>
</comment>
<sequence>MTMHIKVRRVEWLAIALLISLQATMLTWSARQPEHVNGVPILRVAAPKTERVSASISPYGPGFEQELLALFAAEKGYHLEIIEVDSPAQAMQALEEGTVHLVVGLGGKAPESLASPIVAGPAYATSRPILLHSSKRYTLRDEQEICDNPILTTQQRYLADTLSDAAEGVNCVPWTSKVDGVRVTPILDTLNEDRARFALVDDWSYSLWQPFFLSVKPAKTINREINYRWFWRSEYEDLHKALTAFWQEREQDGQIATLHERYFGFLPEEADYYELVNLSDSIRTNLPRYSDSILKYSKKYDIDPLLLAAVIYQESRFDADATSKTGVKGLMQITQSTARVLGVDRNDPRQSIKGGAKYLKMLWSEFESMDLDPWDRWFFTLASYNQGLGHVQDAINLSRSMGGTGRTWHDLKKVLPLLAWEKYYSQTKYGYSRGYEAVHYVENIRYYYYIMHGLVGLARPEAEHLGTLLSAVPSSWPVI</sequence>
<accession>A0A7J0BEQ6</accession>
<evidence type="ECO:0000259" key="4">
    <source>
        <dbReference type="Pfam" id="PF00497"/>
    </source>
</evidence>
<dbReference type="SUPFAM" id="SSF53955">
    <property type="entry name" value="Lysozyme-like"/>
    <property type="match status" value="1"/>
</dbReference>
<feature type="domain" description="Transglycosylase SLT" evidence="5">
    <location>
        <begin position="293"/>
        <end position="399"/>
    </location>
</feature>
<dbReference type="GO" id="GO:0009279">
    <property type="term" value="C:cell outer membrane"/>
    <property type="evidence" value="ECO:0007669"/>
    <property type="project" value="UniProtKB-SubCell"/>
</dbReference>
<dbReference type="PROSITE" id="PS00922">
    <property type="entry name" value="TRANSGLYCOSYLASE"/>
    <property type="match status" value="1"/>
</dbReference>
<protein>
    <submittedName>
        <fullName evidence="6">Transglycosylase</fullName>
    </submittedName>
</protein>
<dbReference type="GO" id="GO:0000270">
    <property type="term" value="P:peptidoglycan metabolic process"/>
    <property type="evidence" value="ECO:0007669"/>
    <property type="project" value="InterPro"/>
</dbReference>
<dbReference type="InterPro" id="IPR000189">
    <property type="entry name" value="Transglyc_AS"/>
</dbReference>
<evidence type="ECO:0000259" key="5">
    <source>
        <dbReference type="Pfam" id="PF01464"/>
    </source>
</evidence>
<comment type="similarity">
    <text evidence="2">Belongs to the transglycosylase Slt family.</text>
</comment>
<comment type="subcellular location">
    <subcellularLocation>
        <location evidence="1">Cell outer membrane</location>
        <topology evidence="1">Peripheral membrane protein</topology>
    </subcellularLocation>
</comment>
<keyword evidence="3" id="KW-0998">Cell outer membrane</keyword>
<evidence type="ECO:0000313" key="7">
    <source>
        <dbReference type="Proteomes" id="UP000503840"/>
    </source>
</evidence>
<dbReference type="Proteomes" id="UP000503840">
    <property type="component" value="Unassembled WGS sequence"/>
</dbReference>
<dbReference type="InterPro" id="IPR001638">
    <property type="entry name" value="Solute-binding_3/MltF_N"/>
</dbReference>
<dbReference type="EMBL" id="BLVO01000001">
    <property type="protein sequence ID" value="GFM31661.1"/>
    <property type="molecule type" value="Genomic_DNA"/>
</dbReference>
<dbReference type="Gene3D" id="1.10.530.10">
    <property type="match status" value="1"/>
</dbReference>
<evidence type="ECO:0000256" key="1">
    <source>
        <dbReference type="ARBA" id="ARBA00004339"/>
    </source>
</evidence>
<dbReference type="PANTHER" id="PTHR37423:SF2">
    <property type="entry name" value="MEMBRANE-BOUND LYTIC MUREIN TRANSGLYCOSYLASE C"/>
    <property type="match status" value="1"/>
</dbReference>